<feature type="domain" description="CHAT" evidence="2">
    <location>
        <begin position="240"/>
        <end position="412"/>
    </location>
</feature>
<evidence type="ECO:0000256" key="1">
    <source>
        <dbReference type="SAM" id="MobiDB-lite"/>
    </source>
</evidence>
<feature type="domain" description="CHAT" evidence="2">
    <location>
        <begin position="32"/>
        <end position="190"/>
    </location>
</feature>
<protein>
    <submittedName>
        <fullName evidence="3">CHAT domain-containing protein</fullName>
    </submittedName>
</protein>
<accession>A0A9X3X562</accession>
<comment type="caution">
    <text evidence="3">The sequence shown here is derived from an EMBL/GenBank/DDBJ whole genome shotgun (WGS) entry which is preliminary data.</text>
</comment>
<dbReference type="EMBL" id="JAGTJJ010000021">
    <property type="protein sequence ID" value="MDC3984489.1"/>
    <property type="molecule type" value="Genomic_DNA"/>
</dbReference>
<dbReference type="RefSeq" id="WP_272426780.1">
    <property type="nucleotide sequence ID" value="NZ_JAGTJJ010000021.1"/>
</dbReference>
<gene>
    <name evidence="3" type="ORF">KEG57_28540</name>
</gene>
<sequence>MGRVKILFLGANARNTTRLQVGLEVGHVKDEIAKAGAGDFLHVEAEFAVRPEQLQSHLQKHAPEVLHFSGHGGGRRGRSGARSGAEGITREFIDETAEQDAGAILLEDRDGNAVAVRPEALTTLIQIVQRGTPLRCVVLNACFTKKQAEDLARHVDCVIGMKCAIGDASAIAFAVGFYRALAKGSSVKTAFDFGCNEIDLRGLPDEDVPELHHRPERNPDSIRLRTASRPSPPNLEGSPPGKQELVMLLLAANPDRQARLRSDREVRQIQERLLKTNQGRGMVVHVRWAVCPDDVLQAVLDLRPRIVHFSGYAMTPQGILLEDDVGDTRAVSGHVLAELFGALRDEIRLVVLNARDSQSHAEAMIRHIDAAIGMSRSIEDGAAIAFASAFYQAIASGLSLGDAFEVARSALRLNGLPGAEIPMLFSRAGVDVARTILFEPTERLAGTASVPRAHDHGIPARDGLGAGDRFRGSTASEPADLLATTAELLAAACPDEASFAALLARVGVSCARIPALRSLEARCECLLLDLAHADRARGLDVLADALSRLDRPGIAAAAAVRRFAAAAKDNGSDSMDALWISLCRRGDGWMLEFRAPGHACGGTVGSTRSARVPVAKETVIQVDVKEAGVAVRVQAGVESPLIGLKARVWTGLTTLSKHLMPWFDERLGPTAVEELTLLEAATTWSELDAA</sequence>
<dbReference type="AlphaFoldDB" id="A0A9X3X562"/>
<dbReference type="InterPro" id="IPR024983">
    <property type="entry name" value="CHAT_dom"/>
</dbReference>
<evidence type="ECO:0000313" key="3">
    <source>
        <dbReference type="EMBL" id="MDC3984489.1"/>
    </source>
</evidence>
<name>A0A9X3X562_9BACT</name>
<evidence type="ECO:0000259" key="2">
    <source>
        <dbReference type="Pfam" id="PF12770"/>
    </source>
</evidence>
<feature type="region of interest" description="Disordered" evidence="1">
    <location>
        <begin position="206"/>
        <end position="240"/>
    </location>
</feature>
<reference evidence="3 4" key="1">
    <citation type="submission" date="2021-04" db="EMBL/GenBank/DDBJ databases">
        <title>Genome analysis of Polyangium sp.</title>
        <authorList>
            <person name="Li Y."/>
            <person name="Wang J."/>
        </authorList>
    </citation>
    <scope>NUCLEOTIDE SEQUENCE [LARGE SCALE GENOMIC DNA]</scope>
    <source>
        <strain evidence="3 4">SDU14</strain>
    </source>
</reference>
<dbReference type="Pfam" id="PF12770">
    <property type="entry name" value="CHAT"/>
    <property type="match status" value="2"/>
</dbReference>
<evidence type="ECO:0000313" key="4">
    <source>
        <dbReference type="Proteomes" id="UP001151081"/>
    </source>
</evidence>
<proteinExistence type="predicted"/>
<dbReference type="Proteomes" id="UP001151081">
    <property type="component" value="Unassembled WGS sequence"/>
</dbReference>
<organism evidence="3 4">
    <name type="scientific">Polyangium jinanense</name>
    <dbReference type="NCBI Taxonomy" id="2829994"/>
    <lineage>
        <taxon>Bacteria</taxon>
        <taxon>Pseudomonadati</taxon>
        <taxon>Myxococcota</taxon>
        <taxon>Polyangia</taxon>
        <taxon>Polyangiales</taxon>
        <taxon>Polyangiaceae</taxon>
        <taxon>Polyangium</taxon>
    </lineage>
</organism>
<keyword evidence="4" id="KW-1185">Reference proteome</keyword>
<feature type="compositionally biased region" description="Basic and acidic residues" evidence="1">
    <location>
        <begin position="206"/>
        <end position="223"/>
    </location>
</feature>